<organism evidence="1 2">
    <name type="scientific">Peronosclerospora sorghi</name>
    <dbReference type="NCBI Taxonomy" id="230839"/>
    <lineage>
        <taxon>Eukaryota</taxon>
        <taxon>Sar</taxon>
        <taxon>Stramenopiles</taxon>
        <taxon>Oomycota</taxon>
        <taxon>Peronosporomycetes</taxon>
        <taxon>Peronosporales</taxon>
        <taxon>Peronosporaceae</taxon>
        <taxon>Peronosclerospora</taxon>
    </lineage>
</organism>
<protein>
    <submittedName>
        <fullName evidence="1">Uncharacterized protein</fullName>
    </submittedName>
</protein>
<comment type="caution">
    <text evidence="1">The sequence shown here is derived from an EMBL/GenBank/DDBJ whole genome shotgun (WGS) entry which is preliminary data.</text>
</comment>
<sequence>MVSFGEAATAFVEEIDVVDYLCETLDLRQMPTSLAKYQHAAFSKAIRGVKVNITHRPGVRRSYRVNGVSKESADKTFFETDDGQRVSIAQYFQQTYKIRLRYPNLPCLHVGAPQKKNYLLMEVCRIEAGQKCPRKATDKQVANMIRFTCTPPDKRKQAIQQKVQDAGFNTDPKLRAFGLEVHPRMVETTGRQLPPPNIEYSRGARESPRDGAWNMRGKQFNTPVQLKSWAVISLCDARRCSLGDIQKFFKAVIAQMGQLGMRCPPALPPILVKQKREDTVRNLFHAAVKAATESFKTPPQIVWMIIPVADAIARWRA</sequence>
<dbReference type="EMBL" id="CM047583">
    <property type="protein sequence ID" value="KAI9913905.1"/>
    <property type="molecule type" value="Genomic_DNA"/>
</dbReference>
<evidence type="ECO:0000313" key="2">
    <source>
        <dbReference type="Proteomes" id="UP001163321"/>
    </source>
</evidence>
<gene>
    <name evidence="1" type="ORF">PsorP6_005678</name>
</gene>
<proteinExistence type="predicted"/>
<reference evidence="1 2" key="1">
    <citation type="journal article" date="2022" name="bioRxiv">
        <title>The genome of the oomycete Peronosclerospora sorghi, a cosmopolitan pathogen of maize and sorghum, is inflated with dispersed pseudogenes.</title>
        <authorList>
            <person name="Fletcher K."/>
            <person name="Martin F."/>
            <person name="Isakeit T."/>
            <person name="Cavanaugh K."/>
            <person name="Magill C."/>
            <person name="Michelmore R."/>
        </authorList>
    </citation>
    <scope>NUCLEOTIDE SEQUENCE [LARGE SCALE GENOMIC DNA]</scope>
    <source>
        <strain evidence="1">P6</strain>
    </source>
</reference>
<accession>A0ACC0W5K0</accession>
<dbReference type="Proteomes" id="UP001163321">
    <property type="component" value="Chromosome 4"/>
</dbReference>
<keyword evidence="2" id="KW-1185">Reference proteome</keyword>
<evidence type="ECO:0000313" key="1">
    <source>
        <dbReference type="EMBL" id="KAI9913905.1"/>
    </source>
</evidence>
<name>A0ACC0W5K0_9STRA</name>